<dbReference type="GO" id="GO:0022857">
    <property type="term" value="F:transmembrane transporter activity"/>
    <property type="evidence" value="ECO:0007669"/>
    <property type="project" value="InterPro"/>
</dbReference>
<feature type="transmembrane region" description="Helical" evidence="6">
    <location>
        <begin position="313"/>
        <end position="332"/>
    </location>
</feature>
<feature type="transmembrane region" description="Helical" evidence="6">
    <location>
        <begin position="344"/>
        <end position="366"/>
    </location>
</feature>
<dbReference type="GO" id="GO:0016020">
    <property type="term" value="C:membrane"/>
    <property type="evidence" value="ECO:0007669"/>
    <property type="project" value="UniProtKB-SubCell"/>
</dbReference>
<dbReference type="PANTHER" id="PTHR23504">
    <property type="entry name" value="MAJOR FACILITATOR SUPERFAMILY DOMAIN-CONTAINING PROTEIN 10"/>
    <property type="match status" value="1"/>
</dbReference>
<dbReference type="InterPro" id="IPR011701">
    <property type="entry name" value="MFS"/>
</dbReference>
<keyword evidence="3 6" id="KW-0812">Transmembrane</keyword>
<evidence type="ECO:0000313" key="9">
    <source>
        <dbReference type="Proteomes" id="UP001215280"/>
    </source>
</evidence>
<dbReference type="PANTHER" id="PTHR23504:SF15">
    <property type="entry name" value="MAJOR FACILITATOR SUPERFAMILY (MFS) PROFILE DOMAIN-CONTAINING PROTEIN"/>
    <property type="match status" value="1"/>
</dbReference>
<evidence type="ECO:0000256" key="6">
    <source>
        <dbReference type="SAM" id="Phobius"/>
    </source>
</evidence>
<protein>
    <submittedName>
        <fullName evidence="8">Major facilitator superfamily domain-containing protein</fullName>
    </submittedName>
</protein>
<feature type="transmembrane region" description="Helical" evidence="6">
    <location>
        <begin position="109"/>
        <end position="128"/>
    </location>
</feature>
<comment type="caution">
    <text evidence="8">The sequence shown here is derived from an EMBL/GenBank/DDBJ whole genome shotgun (WGS) entry which is preliminary data.</text>
</comment>
<feature type="transmembrane region" description="Helical" evidence="6">
    <location>
        <begin position="372"/>
        <end position="394"/>
    </location>
</feature>
<gene>
    <name evidence="8" type="ORF">DFH07DRAFT_274324</name>
</gene>
<dbReference type="PRINTS" id="PR01035">
    <property type="entry name" value="TCRTETA"/>
</dbReference>
<dbReference type="InterPro" id="IPR020846">
    <property type="entry name" value="MFS_dom"/>
</dbReference>
<feature type="transmembrane region" description="Helical" evidence="6">
    <location>
        <begin position="165"/>
        <end position="188"/>
    </location>
</feature>
<keyword evidence="5 6" id="KW-0472">Membrane</keyword>
<dbReference type="Pfam" id="PF07690">
    <property type="entry name" value="MFS_1"/>
    <property type="match status" value="1"/>
</dbReference>
<dbReference type="EMBL" id="JARJLG010000241">
    <property type="protein sequence ID" value="KAJ7724068.1"/>
    <property type="molecule type" value="Genomic_DNA"/>
</dbReference>
<dbReference type="Gene3D" id="1.20.1250.20">
    <property type="entry name" value="MFS general substrate transporter like domains"/>
    <property type="match status" value="1"/>
</dbReference>
<evidence type="ECO:0000256" key="2">
    <source>
        <dbReference type="ARBA" id="ARBA00022448"/>
    </source>
</evidence>
<feature type="transmembrane region" description="Helical" evidence="6">
    <location>
        <begin position="134"/>
        <end position="153"/>
    </location>
</feature>
<dbReference type="SUPFAM" id="SSF103473">
    <property type="entry name" value="MFS general substrate transporter"/>
    <property type="match status" value="1"/>
</dbReference>
<dbReference type="CDD" id="cd17330">
    <property type="entry name" value="MFS_SLC46_TetA_like"/>
    <property type="match status" value="1"/>
</dbReference>
<evidence type="ECO:0000259" key="7">
    <source>
        <dbReference type="PROSITE" id="PS50850"/>
    </source>
</evidence>
<keyword evidence="2" id="KW-0813">Transport</keyword>
<proteinExistence type="predicted"/>
<dbReference type="AlphaFoldDB" id="A0AAD7HMF2"/>
<sequence>MPSPRPETDESRPLLSASASLEAQLVERKITPLPRMQLAALCAVRLVDPIAYSQIFPYVNEFLISLKVTDDPSKIGFYSGLVESSYAVTQLLAIWQWSRISDVIGRRPVVLAGTLGVAVTTLMFGLSGSLFSAVLFRGLGGIFGGNIAVFHAIMGEITDSSNQHLAYPIYGFIWPIGTIIGPLLGGLFSDLDTRYPRSFGHFEFIKMHPYFIPGLISSVIASLGLLSVYFFLEETLPSKRQNRCHGCDISSGTDATPSTPLTFMELLAIPVIRALTLSGFALNFISTAFDVVFVLFCYTSVETGGLGFSATQIGYSLAISGIISCAMQLILLPMLLCRMTAATLYNLCMCAWPITFMSLPLLNMVAQKTEGWPLWCGVVTTLATSRFGWLAFSVSMILVRNHVPSPSALGSTNGLVQFAMCVSRAFSPTFISSAFALSVEERVLGGNLWVLIMVLICLAGSSLTWRISAIPT</sequence>
<feature type="transmembrane region" description="Helical" evidence="6">
    <location>
        <begin position="448"/>
        <end position="467"/>
    </location>
</feature>
<evidence type="ECO:0000313" key="8">
    <source>
        <dbReference type="EMBL" id="KAJ7724068.1"/>
    </source>
</evidence>
<evidence type="ECO:0000256" key="5">
    <source>
        <dbReference type="ARBA" id="ARBA00023136"/>
    </source>
</evidence>
<dbReference type="Proteomes" id="UP001215280">
    <property type="component" value="Unassembled WGS sequence"/>
</dbReference>
<dbReference type="InterPro" id="IPR036259">
    <property type="entry name" value="MFS_trans_sf"/>
</dbReference>
<evidence type="ECO:0000256" key="1">
    <source>
        <dbReference type="ARBA" id="ARBA00004141"/>
    </source>
</evidence>
<evidence type="ECO:0000256" key="3">
    <source>
        <dbReference type="ARBA" id="ARBA00022692"/>
    </source>
</evidence>
<evidence type="ECO:0000256" key="4">
    <source>
        <dbReference type="ARBA" id="ARBA00022989"/>
    </source>
</evidence>
<dbReference type="PROSITE" id="PS50850">
    <property type="entry name" value="MFS"/>
    <property type="match status" value="1"/>
</dbReference>
<feature type="domain" description="Major facilitator superfamily (MFS) profile" evidence="7">
    <location>
        <begin position="37"/>
        <end position="472"/>
    </location>
</feature>
<dbReference type="InterPro" id="IPR001958">
    <property type="entry name" value="Tet-R_TetA/multi-R_MdtG-like"/>
</dbReference>
<comment type="subcellular location">
    <subcellularLocation>
        <location evidence="1">Membrane</location>
        <topology evidence="1">Multi-pass membrane protein</topology>
    </subcellularLocation>
</comment>
<feature type="transmembrane region" description="Helical" evidence="6">
    <location>
        <begin position="208"/>
        <end position="232"/>
    </location>
</feature>
<keyword evidence="9" id="KW-1185">Reference proteome</keyword>
<organism evidence="8 9">
    <name type="scientific">Mycena maculata</name>
    <dbReference type="NCBI Taxonomy" id="230809"/>
    <lineage>
        <taxon>Eukaryota</taxon>
        <taxon>Fungi</taxon>
        <taxon>Dikarya</taxon>
        <taxon>Basidiomycota</taxon>
        <taxon>Agaricomycotina</taxon>
        <taxon>Agaricomycetes</taxon>
        <taxon>Agaricomycetidae</taxon>
        <taxon>Agaricales</taxon>
        <taxon>Marasmiineae</taxon>
        <taxon>Mycenaceae</taxon>
        <taxon>Mycena</taxon>
    </lineage>
</organism>
<accession>A0AAD7HMF2</accession>
<name>A0AAD7HMF2_9AGAR</name>
<reference evidence="8" key="1">
    <citation type="submission" date="2023-03" db="EMBL/GenBank/DDBJ databases">
        <title>Massive genome expansion in bonnet fungi (Mycena s.s.) driven by repeated elements and novel gene families across ecological guilds.</title>
        <authorList>
            <consortium name="Lawrence Berkeley National Laboratory"/>
            <person name="Harder C.B."/>
            <person name="Miyauchi S."/>
            <person name="Viragh M."/>
            <person name="Kuo A."/>
            <person name="Thoen E."/>
            <person name="Andreopoulos B."/>
            <person name="Lu D."/>
            <person name="Skrede I."/>
            <person name="Drula E."/>
            <person name="Henrissat B."/>
            <person name="Morin E."/>
            <person name="Kohler A."/>
            <person name="Barry K."/>
            <person name="LaButti K."/>
            <person name="Morin E."/>
            <person name="Salamov A."/>
            <person name="Lipzen A."/>
            <person name="Mereny Z."/>
            <person name="Hegedus B."/>
            <person name="Baldrian P."/>
            <person name="Stursova M."/>
            <person name="Weitz H."/>
            <person name="Taylor A."/>
            <person name="Grigoriev I.V."/>
            <person name="Nagy L.G."/>
            <person name="Martin F."/>
            <person name="Kauserud H."/>
        </authorList>
    </citation>
    <scope>NUCLEOTIDE SEQUENCE</scope>
    <source>
        <strain evidence="8">CBHHK188m</strain>
    </source>
</reference>
<keyword evidence="4 6" id="KW-1133">Transmembrane helix</keyword>